<keyword evidence="3" id="KW-1185">Reference proteome</keyword>
<dbReference type="GO" id="GO:0016298">
    <property type="term" value="F:lipase activity"/>
    <property type="evidence" value="ECO:0007669"/>
    <property type="project" value="TreeGrafter"/>
</dbReference>
<organism evidence="2 3">
    <name type="scientific">Rhodococcus oxybenzonivorans</name>
    <dbReference type="NCBI Taxonomy" id="1990687"/>
    <lineage>
        <taxon>Bacteria</taxon>
        <taxon>Bacillati</taxon>
        <taxon>Actinomycetota</taxon>
        <taxon>Actinomycetes</taxon>
        <taxon>Mycobacteriales</taxon>
        <taxon>Nocardiaceae</taxon>
        <taxon>Rhodococcus</taxon>
    </lineage>
</organism>
<dbReference type="RefSeq" id="WP_109331637.1">
    <property type="nucleotide sequence ID" value="NZ_CP021354.1"/>
</dbReference>
<evidence type="ECO:0000256" key="1">
    <source>
        <dbReference type="SAM" id="SignalP"/>
    </source>
</evidence>
<dbReference type="InterPro" id="IPR029058">
    <property type="entry name" value="AB_hydrolase_fold"/>
</dbReference>
<feature type="signal peptide" evidence="1">
    <location>
        <begin position="1"/>
        <end position="27"/>
    </location>
</feature>
<gene>
    <name evidence="2" type="ORF">CBI38_20230</name>
</gene>
<name>A0A2S2BY26_9NOCA</name>
<dbReference type="PANTHER" id="PTHR32015">
    <property type="entry name" value="FASTING INDUCED LIPASE"/>
    <property type="match status" value="1"/>
</dbReference>
<dbReference type="Gene3D" id="3.40.50.1820">
    <property type="entry name" value="alpha/beta hydrolase"/>
    <property type="match status" value="1"/>
</dbReference>
<dbReference type="PANTHER" id="PTHR32015:SF1">
    <property type="entry name" value="LIPASE"/>
    <property type="match status" value="1"/>
</dbReference>
<dbReference type="EMBL" id="CP021354">
    <property type="protein sequence ID" value="AWK73550.1"/>
    <property type="molecule type" value="Genomic_DNA"/>
</dbReference>
<dbReference type="GO" id="GO:0016042">
    <property type="term" value="P:lipid catabolic process"/>
    <property type="evidence" value="ECO:0007669"/>
    <property type="project" value="InterPro"/>
</dbReference>
<dbReference type="KEGG" id="roz:CBI38_20230"/>
<dbReference type="SUPFAM" id="SSF53474">
    <property type="entry name" value="alpha/beta-Hydrolases"/>
    <property type="match status" value="1"/>
</dbReference>
<feature type="chain" id="PRO_5015645442" evidence="1">
    <location>
        <begin position="28"/>
        <end position="313"/>
    </location>
</feature>
<dbReference type="InterPro" id="IPR002918">
    <property type="entry name" value="Lipase_EstA/Esterase_EstB"/>
</dbReference>
<evidence type="ECO:0000313" key="3">
    <source>
        <dbReference type="Proteomes" id="UP000245711"/>
    </source>
</evidence>
<protein>
    <submittedName>
        <fullName evidence="2">Lipase</fullName>
    </submittedName>
</protein>
<evidence type="ECO:0000313" key="2">
    <source>
        <dbReference type="EMBL" id="AWK73550.1"/>
    </source>
</evidence>
<dbReference type="OrthoDB" id="8871309at2"/>
<sequence>MRISSATQALMLVLAGILMLGAAPAAADPAATEPEPVADPAVLSGANDWNCKPSPEHPRPVVLVHGTWVSMAATWKDLAPALAAEGYCVFALNYGQVAGLTEGNLLRMFGGADIAESAQQLAVFVDRVRSTTGAPQVDIVGHSLGGTLSRQYLRFEGGADRNNPALNKVHSLVTLGATNHGTSFGDVQMLGAVAQALGVPVTTLAGVAVGPSYIQQMVGSPFLQVLNAAGDTDPGIEYTVVASRRDTVSTPPENTFLTAGPGATVHNVWLQDGCESNAAEHNELTTDPRALYIIQRALDPTYADRNPAPCEAG</sequence>
<dbReference type="Proteomes" id="UP000245711">
    <property type="component" value="Chromosome"/>
</dbReference>
<accession>A0A2S2BY26</accession>
<proteinExistence type="predicted"/>
<dbReference type="AlphaFoldDB" id="A0A2S2BY26"/>
<dbReference type="Pfam" id="PF01674">
    <property type="entry name" value="Lipase_2"/>
    <property type="match status" value="1"/>
</dbReference>
<reference evidence="2 3" key="1">
    <citation type="submission" date="2017-05" db="EMBL/GenBank/DDBJ databases">
        <title>Isolation of Rhodococcus sp. S2-17 biodegrading of BP-3.</title>
        <authorList>
            <person name="Lee Y."/>
            <person name="Kim K.H."/>
            <person name="Chun B.H."/>
            <person name="Jung H.S."/>
            <person name="Jeon C.O."/>
        </authorList>
    </citation>
    <scope>NUCLEOTIDE SEQUENCE [LARGE SCALE GENOMIC DNA]</scope>
    <source>
        <strain evidence="2 3">S2-17</strain>
    </source>
</reference>
<keyword evidence="1" id="KW-0732">Signal</keyword>